<dbReference type="Gene3D" id="3.30.1540.10">
    <property type="entry name" value="formyl-coa transferase, domain 3"/>
    <property type="match status" value="1"/>
</dbReference>
<dbReference type="GO" id="GO:0008410">
    <property type="term" value="F:CoA-transferase activity"/>
    <property type="evidence" value="ECO:0007669"/>
    <property type="project" value="TreeGrafter"/>
</dbReference>
<reference evidence="4" key="1">
    <citation type="submission" date="2016-10" db="EMBL/GenBank/DDBJ databases">
        <authorList>
            <person name="Varghese N."/>
            <person name="Submissions S."/>
        </authorList>
    </citation>
    <scope>NUCLEOTIDE SEQUENCE [LARGE SCALE GENOMIC DNA]</scope>
    <source>
        <strain evidence="4">DSM 44498</strain>
    </source>
</reference>
<evidence type="ECO:0000256" key="1">
    <source>
        <dbReference type="ARBA" id="ARBA00022679"/>
    </source>
</evidence>
<protein>
    <submittedName>
        <fullName evidence="3">Formyl-CoA transferase</fullName>
    </submittedName>
</protein>
<gene>
    <name evidence="3" type="ORF">SAMN04490239_0927</name>
</gene>
<proteinExistence type="predicted"/>
<dbReference type="InterPro" id="IPR044855">
    <property type="entry name" value="CoA-Trfase_III_dom3_sf"/>
</dbReference>
<dbReference type="InterPro" id="IPR023606">
    <property type="entry name" value="CoA-Trfase_III_dom_1_sf"/>
</dbReference>
<organism evidence="3 4">
    <name type="scientific">Rhodococcus koreensis</name>
    <dbReference type="NCBI Taxonomy" id="99653"/>
    <lineage>
        <taxon>Bacteria</taxon>
        <taxon>Bacillati</taxon>
        <taxon>Actinomycetota</taxon>
        <taxon>Actinomycetes</taxon>
        <taxon>Mycobacteriales</taxon>
        <taxon>Nocardiaceae</taxon>
        <taxon>Rhodococcus</taxon>
    </lineage>
</organism>
<accession>A0A1H4KV82</accession>
<name>A0A1H4KV82_9NOCA</name>
<dbReference type="SUPFAM" id="SSF89796">
    <property type="entry name" value="CoA-transferase family III (CaiB/BaiF)"/>
    <property type="match status" value="1"/>
</dbReference>
<evidence type="ECO:0000313" key="4">
    <source>
        <dbReference type="Proteomes" id="UP000183561"/>
    </source>
</evidence>
<evidence type="ECO:0000313" key="3">
    <source>
        <dbReference type="EMBL" id="SEB62440.1"/>
    </source>
</evidence>
<dbReference type="Pfam" id="PF02515">
    <property type="entry name" value="CoA_transf_3"/>
    <property type="match status" value="1"/>
</dbReference>
<feature type="region of interest" description="Disordered" evidence="2">
    <location>
        <begin position="404"/>
        <end position="424"/>
    </location>
</feature>
<dbReference type="Proteomes" id="UP000183561">
    <property type="component" value="Unassembled WGS sequence"/>
</dbReference>
<dbReference type="Gene3D" id="3.40.50.10540">
    <property type="entry name" value="Crotonobetainyl-coa:carnitine coa-transferase, domain 1"/>
    <property type="match status" value="1"/>
</dbReference>
<dbReference type="PANTHER" id="PTHR48207">
    <property type="entry name" value="SUCCINATE--HYDROXYMETHYLGLUTARATE COA-TRANSFERASE"/>
    <property type="match status" value="1"/>
</dbReference>
<dbReference type="InterPro" id="IPR050483">
    <property type="entry name" value="CoA-transferase_III_domain"/>
</dbReference>
<evidence type="ECO:0000256" key="2">
    <source>
        <dbReference type="SAM" id="MobiDB-lite"/>
    </source>
</evidence>
<dbReference type="PANTHER" id="PTHR48207:SF3">
    <property type="entry name" value="SUCCINATE--HYDROXYMETHYLGLUTARATE COA-TRANSFERASE"/>
    <property type="match status" value="1"/>
</dbReference>
<sequence length="424" mass="44908">MINMTEGPLNDILVLDLSRALAGPIAAMMLGDLGARVIKVESPGSGDDSRTWGPPFVGPDEDPQSSYFMSANRNKESIQLDLKSERGKEVLRKLIRRADVLIENLRPGAFDRLGFSAEELERLNPRLVLLSITGFGHDGPEGARAGYDQIAQGEAGLMSVTGSPETGPTRIGVPIADVLAGVHGATGVSAALAGRARSGRGSVVRTSLLAAAISAHTFQGTKWTVGSQVAQPTGNHHPQIAPYGSFRCADGFVQVAVGSEAIWQKFAPVAGVAPADPRFALNPDRVKNHSDLVATIEDAFVTQSRADVLRKLNTAGVPAGAIRTIDEVYTWDQTLSQGLLIEVDHSVVGPVKLPGPSLRMETADGSSLLRSRHHAPPALGEHTVAIENWLDESSDIDSYSGCARLTAPSSSREAPDPTVFEPVQ</sequence>
<keyword evidence="1 3" id="KW-0808">Transferase</keyword>
<dbReference type="InterPro" id="IPR003673">
    <property type="entry name" value="CoA-Trfase_fam_III"/>
</dbReference>
<dbReference type="AlphaFoldDB" id="A0A1H4KV82"/>
<keyword evidence="4" id="KW-1185">Reference proteome</keyword>
<dbReference type="EMBL" id="FNSV01000005">
    <property type="protein sequence ID" value="SEB62440.1"/>
    <property type="molecule type" value="Genomic_DNA"/>
</dbReference>